<comment type="caution">
    <text evidence="12">The sequence shown here is derived from an EMBL/GenBank/DDBJ whole genome shotgun (WGS) entry which is preliminary data.</text>
</comment>
<comment type="function">
    <text evidence="10">Probably part of an ABC transporter complex. Responsible for energy coupling to the transport system.</text>
</comment>
<organism evidence="12 13">
    <name type="scientific">Sporolactobacillus shoreicorticis</name>
    <dbReference type="NCBI Taxonomy" id="1923877"/>
    <lineage>
        <taxon>Bacteria</taxon>
        <taxon>Bacillati</taxon>
        <taxon>Bacillota</taxon>
        <taxon>Bacilli</taxon>
        <taxon>Bacillales</taxon>
        <taxon>Sporolactobacillaceae</taxon>
        <taxon>Sporolactobacillus</taxon>
    </lineage>
</organism>
<dbReference type="InterPro" id="IPR027417">
    <property type="entry name" value="P-loop_NTPase"/>
</dbReference>
<evidence type="ECO:0000256" key="3">
    <source>
        <dbReference type="ARBA" id="ARBA00022448"/>
    </source>
</evidence>
<reference evidence="13" key="1">
    <citation type="journal article" date="2019" name="Int. J. Syst. Evol. Microbiol.">
        <title>The Global Catalogue of Microorganisms (GCM) 10K type strain sequencing project: providing services to taxonomists for standard genome sequencing and annotation.</title>
        <authorList>
            <consortium name="The Broad Institute Genomics Platform"/>
            <consortium name="The Broad Institute Genome Sequencing Center for Infectious Disease"/>
            <person name="Wu L."/>
            <person name="Ma J."/>
        </authorList>
    </citation>
    <scope>NUCLEOTIDE SEQUENCE [LARGE SCALE GENOMIC DNA]</scope>
    <source>
        <strain evidence="13">TISTR 2466</strain>
    </source>
</reference>
<dbReference type="PROSITE" id="PS50893">
    <property type="entry name" value="ABC_TRANSPORTER_2"/>
    <property type="match status" value="2"/>
</dbReference>
<dbReference type="RefSeq" id="WP_253064094.1">
    <property type="nucleotide sequence ID" value="NZ_JAMXWM010000027.1"/>
</dbReference>
<evidence type="ECO:0000313" key="13">
    <source>
        <dbReference type="Proteomes" id="UP001597399"/>
    </source>
</evidence>
<keyword evidence="6" id="KW-0547">Nucleotide-binding</keyword>
<keyword evidence="3" id="KW-0813">Transport</keyword>
<accession>A0ABW5S5I2</accession>
<protein>
    <submittedName>
        <fullName evidence="12">ABC transporter ATP-binding protein</fullName>
    </submittedName>
</protein>
<evidence type="ECO:0000259" key="11">
    <source>
        <dbReference type="PROSITE" id="PS50893"/>
    </source>
</evidence>
<dbReference type="CDD" id="cd03225">
    <property type="entry name" value="ABC_cobalt_CbiO_domain1"/>
    <property type="match status" value="1"/>
</dbReference>
<keyword evidence="7 12" id="KW-0067">ATP-binding</keyword>
<dbReference type="Proteomes" id="UP001597399">
    <property type="component" value="Unassembled WGS sequence"/>
</dbReference>
<evidence type="ECO:0000256" key="2">
    <source>
        <dbReference type="ARBA" id="ARBA00005417"/>
    </source>
</evidence>
<comment type="similarity">
    <text evidence="2">Belongs to the ABC transporter superfamily.</text>
</comment>
<keyword evidence="8" id="KW-1278">Translocase</keyword>
<keyword evidence="9" id="KW-0472">Membrane</keyword>
<feature type="domain" description="ABC transporter" evidence="11">
    <location>
        <begin position="10"/>
        <end position="248"/>
    </location>
</feature>
<dbReference type="Pfam" id="PF00005">
    <property type="entry name" value="ABC_tran"/>
    <property type="match status" value="2"/>
</dbReference>
<comment type="subcellular location">
    <subcellularLocation>
        <location evidence="1">Cell membrane</location>
        <topology evidence="1">Peripheral membrane protein</topology>
    </subcellularLocation>
</comment>
<keyword evidence="13" id="KW-1185">Reference proteome</keyword>
<evidence type="ECO:0000256" key="9">
    <source>
        <dbReference type="ARBA" id="ARBA00023136"/>
    </source>
</evidence>
<name>A0ABW5S5I2_9BACL</name>
<dbReference type="PROSITE" id="PS00211">
    <property type="entry name" value="ABC_TRANSPORTER_1"/>
    <property type="match status" value="1"/>
</dbReference>
<evidence type="ECO:0000256" key="1">
    <source>
        <dbReference type="ARBA" id="ARBA00004202"/>
    </source>
</evidence>
<dbReference type="InterPro" id="IPR003593">
    <property type="entry name" value="AAA+_ATPase"/>
</dbReference>
<gene>
    <name evidence="12" type="ORF">ACFSUE_12435</name>
</gene>
<evidence type="ECO:0000256" key="8">
    <source>
        <dbReference type="ARBA" id="ARBA00022967"/>
    </source>
</evidence>
<dbReference type="SMART" id="SM00382">
    <property type="entry name" value="AAA"/>
    <property type="match status" value="2"/>
</dbReference>
<keyword evidence="4" id="KW-1003">Cell membrane</keyword>
<dbReference type="InterPro" id="IPR003439">
    <property type="entry name" value="ABC_transporter-like_ATP-bd"/>
</dbReference>
<evidence type="ECO:0000256" key="7">
    <source>
        <dbReference type="ARBA" id="ARBA00022840"/>
    </source>
</evidence>
<dbReference type="InterPro" id="IPR017871">
    <property type="entry name" value="ABC_transporter-like_CS"/>
</dbReference>
<dbReference type="EMBL" id="JBHUMQ010000026">
    <property type="protein sequence ID" value="MFD2694427.1"/>
    <property type="molecule type" value="Genomic_DNA"/>
</dbReference>
<feature type="domain" description="ABC transporter" evidence="11">
    <location>
        <begin position="268"/>
        <end position="498"/>
    </location>
</feature>
<sequence length="499" mass="55761">MTNKRADPMIQLKNIYVRSRQEVPIINNFSLSVASGELVVLSGPSGSGKSTIIRLINGLAYMDEALVIEGTAEMNGQSIEAMASWERSERVGSVFQDPRSQFFTSVVGDELAFYCENFGMRPETIKKRVHQAAIEQKLMTLLDHRIMTLSSGEKQKVAIAAVRVARQTIYVLDEPSSNLNLAATLQLADLLGKWKAAGHTIVLAEHRLHYLSDLLDRMIYVRAGQAMRSFSKEELVMLPAEQLAESGLRQTRFIWRASNNRRTMPQNIHQVSINQLSINGWSVGETLLHDLTFSIRSGEVVMLTGSNGIGKTSLARVLCGLSGKSEGTIMIDGRPVPRRKRSQQIRYVMQEADYQLFGQSVWDELFIGIKEDDVQVPRAQQLLRELDLWALRDRHPSTLSGGEKQRVTLAAALMSAAPIIILDEPTSGLDWHSLEKAAECLKREAGKGRIFLVITHDYELISQAGTRLIHLRDRVISDDFLLDENSSARVLALLTQDEP</sequence>
<evidence type="ECO:0000313" key="12">
    <source>
        <dbReference type="EMBL" id="MFD2694427.1"/>
    </source>
</evidence>
<dbReference type="SUPFAM" id="SSF52540">
    <property type="entry name" value="P-loop containing nucleoside triphosphate hydrolases"/>
    <property type="match status" value="2"/>
</dbReference>
<evidence type="ECO:0000256" key="4">
    <source>
        <dbReference type="ARBA" id="ARBA00022475"/>
    </source>
</evidence>
<dbReference type="InterPro" id="IPR050095">
    <property type="entry name" value="ECF_ABC_transporter_ATP-bd"/>
</dbReference>
<dbReference type="PANTHER" id="PTHR43553:SF23">
    <property type="entry name" value="ABC TRANSPORTER ATP-BINDING COMPONENT"/>
    <property type="match status" value="1"/>
</dbReference>
<dbReference type="Gene3D" id="3.40.50.300">
    <property type="entry name" value="P-loop containing nucleotide triphosphate hydrolases"/>
    <property type="match status" value="2"/>
</dbReference>
<evidence type="ECO:0000256" key="10">
    <source>
        <dbReference type="ARBA" id="ARBA00025157"/>
    </source>
</evidence>
<dbReference type="GO" id="GO:0005524">
    <property type="term" value="F:ATP binding"/>
    <property type="evidence" value="ECO:0007669"/>
    <property type="project" value="UniProtKB-KW"/>
</dbReference>
<keyword evidence="5" id="KW-0677">Repeat</keyword>
<proteinExistence type="inferred from homology"/>
<evidence type="ECO:0000256" key="5">
    <source>
        <dbReference type="ARBA" id="ARBA00022737"/>
    </source>
</evidence>
<dbReference type="InterPro" id="IPR015856">
    <property type="entry name" value="ABC_transpr_CbiO/EcfA_su"/>
</dbReference>
<dbReference type="PANTHER" id="PTHR43553">
    <property type="entry name" value="HEAVY METAL TRANSPORTER"/>
    <property type="match status" value="1"/>
</dbReference>
<evidence type="ECO:0000256" key="6">
    <source>
        <dbReference type="ARBA" id="ARBA00022741"/>
    </source>
</evidence>